<organism evidence="1 2">
    <name type="scientific">Thalassomonas haliotis</name>
    <dbReference type="NCBI Taxonomy" id="485448"/>
    <lineage>
        <taxon>Bacteria</taxon>
        <taxon>Pseudomonadati</taxon>
        <taxon>Pseudomonadota</taxon>
        <taxon>Gammaproteobacteria</taxon>
        <taxon>Alteromonadales</taxon>
        <taxon>Colwelliaceae</taxon>
        <taxon>Thalassomonas</taxon>
    </lineage>
</organism>
<proteinExistence type="predicted"/>
<dbReference type="Gene3D" id="3.40.190.10">
    <property type="entry name" value="Periplasmic binding protein-like II"/>
    <property type="match status" value="1"/>
</dbReference>
<protein>
    <submittedName>
        <fullName evidence="1">Uncharacterized protein</fullName>
    </submittedName>
</protein>
<sequence length="122" mass="13542">MCPRVYSVTIITHSSVEQADIPPVKLRRIFSMRQLRWQNGVAITVFVLPSQHPLHQRFSKEKLGIFPYQLDSIWQKLSFSGLGAPPIVVQTPQDLLEAVRTTPGAIGYAADGTSKGVKVDVN</sequence>
<gene>
    <name evidence="1" type="ORF">H3N35_22695</name>
</gene>
<reference evidence="1 2" key="1">
    <citation type="journal article" date="2022" name="Mar. Drugs">
        <title>Bioassay-Guided Fractionation Leads to the Detection of Cholic Acid Generated by the Rare Thalassomonas sp.</title>
        <authorList>
            <person name="Pheiffer F."/>
            <person name="Schneider Y.K."/>
            <person name="Hansen E.H."/>
            <person name="Andersen J.H."/>
            <person name="Isaksson J."/>
            <person name="Busche T."/>
            <person name="R C."/>
            <person name="Kalinowski J."/>
            <person name="Zyl L.V."/>
            <person name="Trindade M."/>
        </authorList>
    </citation>
    <scope>NUCLEOTIDE SEQUENCE [LARGE SCALE GENOMIC DNA]</scope>
    <source>
        <strain evidence="1 2">A5K-61T</strain>
    </source>
</reference>
<evidence type="ECO:0000313" key="2">
    <source>
        <dbReference type="Proteomes" id="UP001215231"/>
    </source>
</evidence>
<dbReference type="Proteomes" id="UP001215231">
    <property type="component" value="Chromosome"/>
</dbReference>
<accession>A0ABY7VMD9</accession>
<name>A0ABY7VMD9_9GAMM</name>
<dbReference type="EMBL" id="CP059693">
    <property type="protein sequence ID" value="WDE14628.1"/>
    <property type="molecule type" value="Genomic_DNA"/>
</dbReference>
<keyword evidence="2" id="KW-1185">Reference proteome</keyword>
<dbReference type="SUPFAM" id="SSF53850">
    <property type="entry name" value="Periplasmic binding protein-like II"/>
    <property type="match status" value="1"/>
</dbReference>
<evidence type="ECO:0000313" key="1">
    <source>
        <dbReference type="EMBL" id="WDE14628.1"/>
    </source>
</evidence>